<proteinExistence type="predicted"/>
<evidence type="ECO:0000313" key="2">
    <source>
        <dbReference type="Proteomes" id="UP000198582"/>
    </source>
</evidence>
<evidence type="ECO:0000313" key="1">
    <source>
        <dbReference type="EMBL" id="SEP50817.1"/>
    </source>
</evidence>
<dbReference type="Proteomes" id="UP000198582">
    <property type="component" value="Unassembled WGS sequence"/>
</dbReference>
<dbReference type="AlphaFoldDB" id="A0A1H8YFD0"/>
<accession>A0A1H8YFD0</accession>
<reference evidence="1 2" key="1">
    <citation type="submission" date="2016-10" db="EMBL/GenBank/DDBJ databases">
        <authorList>
            <person name="de Groot N.N."/>
        </authorList>
    </citation>
    <scope>NUCLEOTIDE SEQUENCE [LARGE SCALE GENOMIC DNA]</scope>
    <source>
        <strain evidence="1 2">DSM 44993</strain>
    </source>
</reference>
<dbReference type="STRING" id="394193.SAMN04489732_11524"/>
<dbReference type="RefSeq" id="WP_091622631.1">
    <property type="nucleotide sequence ID" value="NZ_FOEF01000015.1"/>
</dbReference>
<dbReference type="OrthoDB" id="3829914at2"/>
<organism evidence="1 2">
    <name type="scientific">Amycolatopsis saalfeldensis</name>
    <dbReference type="NCBI Taxonomy" id="394193"/>
    <lineage>
        <taxon>Bacteria</taxon>
        <taxon>Bacillati</taxon>
        <taxon>Actinomycetota</taxon>
        <taxon>Actinomycetes</taxon>
        <taxon>Pseudonocardiales</taxon>
        <taxon>Pseudonocardiaceae</taxon>
        <taxon>Amycolatopsis</taxon>
    </lineage>
</organism>
<keyword evidence="2" id="KW-1185">Reference proteome</keyword>
<protein>
    <submittedName>
        <fullName evidence="1">Uncharacterized protein</fullName>
    </submittedName>
</protein>
<gene>
    <name evidence="1" type="ORF">SAMN04489732_11524</name>
</gene>
<sequence>MAVLRTSGGLNVAKPTEDNIRAVLEALPRDGHVIVDGAHDDLYIQVWFRPNGVYQLEHRAGSPDQHFKTLTVSRDKVGDALLGWCDGKTGWIEQFEWESIGD</sequence>
<name>A0A1H8YFD0_9PSEU</name>
<dbReference type="EMBL" id="FOEF01000015">
    <property type="protein sequence ID" value="SEP50817.1"/>
    <property type="molecule type" value="Genomic_DNA"/>
</dbReference>